<dbReference type="EMBL" id="CM039438">
    <property type="protein sequence ID" value="KAI4301795.1"/>
    <property type="molecule type" value="Genomic_DNA"/>
</dbReference>
<reference evidence="1 2" key="1">
    <citation type="journal article" date="2022" name="DNA Res.">
        <title>Chromosomal-level genome assembly of the orchid tree Bauhinia variegata (Leguminosae; Cercidoideae) supports the allotetraploid origin hypothesis of Bauhinia.</title>
        <authorList>
            <person name="Zhong Y."/>
            <person name="Chen Y."/>
            <person name="Zheng D."/>
            <person name="Pang J."/>
            <person name="Liu Y."/>
            <person name="Luo S."/>
            <person name="Meng S."/>
            <person name="Qian L."/>
            <person name="Wei D."/>
            <person name="Dai S."/>
            <person name="Zhou R."/>
        </authorList>
    </citation>
    <scope>NUCLEOTIDE SEQUENCE [LARGE SCALE GENOMIC DNA]</scope>
    <source>
        <strain evidence="1">BV-YZ2020</strain>
    </source>
</reference>
<organism evidence="1 2">
    <name type="scientific">Bauhinia variegata</name>
    <name type="common">Purple orchid tree</name>
    <name type="synonym">Phanera variegata</name>
    <dbReference type="NCBI Taxonomy" id="167791"/>
    <lineage>
        <taxon>Eukaryota</taxon>
        <taxon>Viridiplantae</taxon>
        <taxon>Streptophyta</taxon>
        <taxon>Embryophyta</taxon>
        <taxon>Tracheophyta</taxon>
        <taxon>Spermatophyta</taxon>
        <taxon>Magnoliopsida</taxon>
        <taxon>eudicotyledons</taxon>
        <taxon>Gunneridae</taxon>
        <taxon>Pentapetalae</taxon>
        <taxon>rosids</taxon>
        <taxon>fabids</taxon>
        <taxon>Fabales</taxon>
        <taxon>Fabaceae</taxon>
        <taxon>Cercidoideae</taxon>
        <taxon>Cercideae</taxon>
        <taxon>Bauhiniinae</taxon>
        <taxon>Bauhinia</taxon>
    </lineage>
</organism>
<evidence type="ECO:0000313" key="2">
    <source>
        <dbReference type="Proteomes" id="UP000828941"/>
    </source>
</evidence>
<protein>
    <submittedName>
        <fullName evidence="1">Uncharacterized protein</fullName>
    </submittedName>
</protein>
<evidence type="ECO:0000313" key="1">
    <source>
        <dbReference type="EMBL" id="KAI4301795.1"/>
    </source>
</evidence>
<sequence length="97" mass="11018">MGKYAADQLYLAAPDSPAPYILMANIDSNEGKWKERARSIKRMKELGVAKVGIYADIIYLILSGLLKHMNDEGYVLDQRYILYYLGQDENVKPPSSF</sequence>
<proteinExistence type="predicted"/>
<keyword evidence="2" id="KW-1185">Reference proteome</keyword>
<comment type="caution">
    <text evidence="1">The sequence shown here is derived from an EMBL/GenBank/DDBJ whole genome shotgun (WGS) entry which is preliminary data.</text>
</comment>
<gene>
    <name evidence="1" type="ORF">L6164_035039</name>
</gene>
<dbReference type="Proteomes" id="UP000828941">
    <property type="component" value="Chromosome 13"/>
</dbReference>
<name>A0ACB9KWD9_BAUVA</name>
<accession>A0ACB9KWD9</accession>